<dbReference type="EMBL" id="AJ586887">
    <property type="protein sequence ID" value="CAE55690.1"/>
    <property type="molecule type" value="Genomic_DNA"/>
</dbReference>
<dbReference type="AlphaFoldDB" id="Q6KDC6"/>
<name>Q6KDC6_ECOLX</name>
<protein>
    <submittedName>
        <fullName evidence="1">Uncharacterized protein</fullName>
    </submittedName>
</protein>
<accession>Q6KDC6</accession>
<sequence>MTLLRSMPFCSMVRVIFRVAWSSLSERLISVCSGDLHMRKSFSPKEANHHGDYVQIPRALLLPIQH</sequence>
<organism evidence="1">
    <name type="scientific">Escherichia coli</name>
    <dbReference type="NCBI Taxonomy" id="562"/>
    <lineage>
        <taxon>Bacteria</taxon>
        <taxon>Pseudomonadati</taxon>
        <taxon>Pseudomonadota</taxon>
        <taxon>Gammaproteobacteria</taxon>
        <taxon>Enterobacterales</taxon>
        <taxon>Enterobacteriaceae</taxon>
        <taxon>Escherichia</taxon>
    </lineage>
</organism>
<evidence type="ECO:0000313" key="1">
    <source>
        <dbReference type="EMBL" id="CAE55690.1"/>
    </source>
</evidence>
<proteinExistence type="predicted"/>
<reference evidence="1" key="1">
    <citation type="journal article" date="2004" name="J. Bacteriol.">
        <title>Analysis of the genome structure of the nonpathogenic probiotic Escherichia coli strain Nissle 1917.</title>
        <authorList>
            <person name="Grozdanov L."/>
            <person name="Raasch C."/>
            <person name="Schulze J."/>
            <person name="Sonnenborn U."/>
            <person name="Gottschalk G."/>
            <person name="Hacker J."/>
            <person name="Dobrindt U."/>
        </authorList>
    </citation>
    <scope>NUCLEOTIDE SEQUENCE</scope>
    <source>
        <strain evidence="1">Nissle 1917</strain>
    </source>
</reference>